<evidence type="ECO:0000256" key="6">
    <source>
        <dbReference type="ARBA" id="ARBA00022989"/>
    </source>
</evidence>
<reference evidence="13 14" key="1">
    <citation type="journal article" date="2019" name="PLoS Genet.">
        <title>Convergent evolution of linked mating-type loci in basidiomycete fungi.</title>
        <authorList>
            <person name="Sun S."/>
            <person name="Coelho M.A."/>
            <person name="Heitman J."/>
            <person name="Nowrousian M."/>
        </authorList>
    </citation>
    <scope>NUCLEOTIDE SEQUENCE [LARGE SCALE GENOMIC DNA]</scope>
    <source>
        <strain evidence="13 14">CBS 4282</strain>
    </source>
</reference>
<keyword evidence="7 11" id="KW-0472">Membrane</keyword>
<dbReference type="EMBL" id="QKWK01000008">
    <property type="protein sequence ID" value="TXT07411.1"/>
    <property type="molecule type" value="Genomic_DNA"/>
</dbReference>
<evidence type="ECO:0000256" key="2">
    <source>
        <dbReference type="ARBA" id="ARBA00010992"/>
    </source>
</evidence>
<keyword evidence="5 11" id="KW-0812">Transmembrane</keyword>
<feature type="transmembrane region" description="Helical" evidence="11">
    <location>
        <begin position="306"/>
        <end position="328"/>
    </location>
</feature>
<dbReference type="InterPro" id="IPR050360">
    <property type="entry name" value="MFS_Sugar_Transporters"/>
</dbReference>
<dbReference type="AlphaFoldDB" id="A0A7D8UY83"/>
<evidence type="ECO:0000256" key="8">
    <source>
        <dbReference type="ARBA" id="ARBA00026248"/>
    </source>
</evidence>
<feature type="transmembrane region" description="Helical" evidence="11">
    <location>
        <begin position="185"/>
        <end position="204"/>
    </location>
</feature>
<comment type="caution">
    <text evidence="13">The sequence shown here is derived from an EMBL/GenBank/DDBJ whole genome shotgun (WGS) entry which is preliminary data.</text>
</comment>
<dbReference type="OrthoDB" id="6612291at2759"/>
<evidence type="ECO:0000256" key="10">
    <source>
        <dbReference type="RuleBase" id="RU003346"/>
    </source>
</evidence>
<feature type="transmembrane region" description="Helical" evidence="11">
    <location>
        <begin position="410"/>
        <end position="426"/>
    </location>
</feature>
<feature type="transmembrane region" description="Helical" evidence="11">
    <location>
        <begin position="13"/>
        <end position="38"/>
    </location>
</feature>
<feature type="transmembrane region" description="Helical" evidence="11">
    <location>
        <begin position="368"/>
        <end position="390"/>
    </location>
</feature>
<comment type="similarity">
    <text evidence="2 10">Belongs to the major facilitator superfamily. Sugar transporter (TC 2.A.1.1) family.</text>
</comment>
<dbReference type="GO" id="GO:0000023">
    <property type="term" value="P:maltose metabolic process"/>
    <property type="evidence" value="ECO:0007669"/>
    <property type="project" value="UniProtKB-KW"/>
</dbReference>
<evidence type="ECO:0000256" key="9">
    <source>
        <dbReference type="ARBA" id="ARBA00049119"/>
    </source>
</evidence>
<keyword evidence="8" id="KW-0462">Maltose metabolism</keyword>
<evidence type="ECO:0000256" key="11">
    <source>
        <dbReference type="SAM" id="Phobius"/>
    </source>
</evidence>
<evidence type="ECO:0000259" key="12">
    <source>
        <dbReference type="PROSITE" id="PS50850"/>
    </source>
</evidence>
<evidence type="ECO:0000313" key="14">
    <source>
        <dbReference type="Proteomes" id="UP000473826"/>
    </source>
</evidence>
<feature type="transmembrane region" description="Helical" evidence="11">
    <location>
        <begin position="99"/>
        <end position="132"/>
    </location>
</feature>
<evidence type="ECO:0000256" key="3">
    <source>
        <dbReference type="ARBA" id="ARBA00022448"/>
    </source>
</evidence>
<keyword evidence="4" id="KW-0762">Sugar transport</keyword>
<keyword evidence="3 10" id="KW-0813">Transport</keyword>
<keyword evidence="6 11" id="KW-1133">Transmembrane helix</keyword>
<dbReference type="PROSITE" id="PS50850">
    <property type="entry name" value="MFS"/>
    <property type="match status" value="1"/>
</dbReference>
<comment type="subcellular location">
    <subcellularLocation>
        <location evidence="1">Membrane</location>
        <topology evidence="1">Multi-pass membrane protein</topology>
    </subcellularLocation>
</comment>
<dbReference type="Proteomes" id="UP000473826">
    <property type="component" value="Unassembled WGS sequence"/>
</dbReference>
<name>A0A7D8UY83_VANHU</name>
<evidence type="ECO:0000256" key="4">
    <source>
        <dbReference type="ARBA" id="ARBA00022597"/>
    </source>
</evidence>
<comment type="catalytic activity">
    <reaction evidence="9">
        <text>myo-inositol(out) + H(+)(out) = myo-inositol(in) + H(+)(in)</text>
        <dbReference type="Rhea" id="RHEA:60364"/>
        <dbReference type="ChEBI" id="CHEBI:15378"/>
        <dbReference type="ChEBI" id="CHEBI:17268"/>
    </reaction>
</comment>
<feature type="transmembrane region" description="Helical" evidence="11">
    <location>
        <begin position="438"/>
        <end position="456"/>
    </location>
</feature>
<protein>
    <recommendedName>
        <fullName evidence="12">Major facilitator superfamily (MFS) profile domain-containing protein</fullName>
    </recommendedName>
</protein>
<evidence type="ECO:0000256" key="5">
    <source>
        <dbReference type="ARBA" id="ARBA00022692"/>
    </source>
</evidence>
<evidence type="ECO:0000256" key="7">
    <source>
        <dbReference type="ARBA" id="ARBA00023136"/>
    </source>
</evidence>
<dbReference type="InterPro" id="IPR020846">
    <property type="entry name" value="MFS_dom"/>
</dbReference>
<dbReference type="Pfam" id="PF00083">
    <property type="entry name" value="Sugar_tr"/>
    <property type="match status" value="1"/>
</dbReference>
<keyword evidence="14" id="KW-1185">Reference proteome</keyword>
<dbReference type="SUPFAM" id="SSF103473">
    <property type="entry name" value="MFS general substrate transporter"/>
    <property type="match status" value="1"/>
</dbReference>
<dbReference type="GO" id="GO:0016020">
    <property type="term" value="C:membrane"/>
    <property type="evidence" value="ECO:0007669"/>
    <property type="project" value="UniProtKB-SubCell"/>
</dbReference>
<dbReference type="InterPro" id="IPR005829">
    <property type="entry name" value="Sugar_transporter_CS"/>
</dbReference>
<evidence type="ECO:0000313" key="13">
    <source>
        <dbReference type="EMBL" id="TXT07411.1"/>
    </source>
</evidence>
<feature type="transmembrane region" description="Helical" evidence="11">
    <location>
        <begin position="335"/>
        <end position="356"/>
    </location>
</feature>
<feature type="transmembrane region" description="Helical" evidence="11">
    <location>
        <begin position="152"/>
        <end position="173"/>
    </location>
</feature>
<accession>A0A7D8UY83</accession>
<dbReference type="InterPro" id="IPR003663">
    <property type="entry name" value="Sugar/inositol_transpt"/>
</dbReference>
<dbReference type="PROSITE" id="PS00217">
    <property type="entry name" value="SUGAR_TRANSPORT_2"/>
    <property type="match status" value="1"/>
</dbReference>
<evidence type="ECO:0000256" key="1">
    <source>
        <dbReference type="ARBA" id="ARBA00004141"/>
    </source>
</evidence>
<gene>
    <name evidence="13" type="ORF">VHUM_03131</name>
</gene>
<dbReference type="NCBIfam" id="TIGR00879">
    <property type="entry name" value="SP"/>
    <property type="match status" value="1"/>
</dbReference>
<sequence length="491" mass="54847">MGLLESLRAYPTAVFWSFAISLVIIMEGYDTALLGNILALPSYRQKFGVYSGPEHGYQLTPAWQTAVGQAPTIGNFFGIFIASYTQDRWGYRRTIQVNLVLMAAFIFIVFFSPSIEVLFVGELLCGIPWGAFSSSAVSYASEIAPVSLRGYLTTYVNLCWVIGQFIAAGVLVGVNQRTDQWSYKIPWAIQWIWPIPLFLLATFAPESPWFYVRKGMLPEAEASVRRLRSKTSKVDPAKTVAMMVRTNQLEINNETGTSYFDCFKGVDLRRTEIACIGWAAQVLSGSSFANQPTFYFEQAGLSTEHAFQLGLGTTAMAFVGTCSSWLTLTYFGRRTIYLFGLSVLCILLFLVGATSFPAETHSGARWGQAALIMIWVLVYDMSVGPMAYCVVGEVSSTRLRGKTVGLARNVYNITGVVSGILTTYQVNPTAWNWRGKSGFFWGGSCFLILIWTYFRLPECKGRSFRELDILFERRIPARKFKETVVGEQEDS</sequence>
<dbReference type="PANTHER" id="PTHR48022:SF5">
    <property type="entry name" value="ALPHA-GLUCOSIDES PERMEASE MPH2-RELATED"/>
    <property type="match status" value="1"/>
</dbReference>
<dbReference type="InterPro" id="IPR036259">
    <property type="entry name" value="MFS_trans_sf"/>
</dbReference>
<feature type="domain" description="Major facilitator superfamily (MFS) profile" evidence="12">
    <location>
        <begin position="16"/>
        <end position="460"/>
    </location>
</feature>
<dbReference type="PANTHER" id="PTHR48022">
    <property type="entry name" value="PLASTIDIC GLUCOSE TRANSPORTER 4"/>
    <property type="match status" value="1"/>
</dbReference>
<dbReference type="FunFam" id="1.20.1250.20:FF:000254">
    <property type="entry name" value="MAL31p Maltose permease"/>
    <property type="match status" value="1"/>
</dbReference>
<proteinExistence type="inferred from homology"/>
<dbReference type="GO" id="GO:0005351">
    <property type="term" value="F:carbohydrate:proton symporter activity"/>
    <property type="evidence" value="ECO:0007669"/>
    <property type="project" value="TreeGrafter"/>
</dbReference>
<dbReference type="InterPro" id="IPR005828">
    <property type="entry name" value="MFS_sugar_transport-like"/>
</dbReference>
<organism evidence="13 14">
    <name type="scientific">Vanrija humicola</name>
    <name type="common">Yeast</name>
    <name type="synonym">Cryptococcus humicola</name>
    <dbReference type="NCBI Taxonomy" id="5417"/>
    <lineage>
        <taxon>Eukaryota</taxon>
        <taxon>Fungi</taxon>
        <taxon>Dikarya</taxon>
        <taxon>Basidiomycota</taxon>
        <taxon>Agaricomycotina</taxon>
        <taxon>Tremellomycetes</taxon>
        <taxon>Trichosporonales</taxon>
        <taxon>Trichosporonaceae</taxon>
        <taxon>Vanrija</taxon>
    </lineage>
</organism>
<dbReference type="Gene3D" id="1.20.1250.20">
    <property type="entry name" value="MFS general substrate transporter like domains"/>
    <property type="match status" value="1"/>
</dbReference>